<proteinExistence type="predicted"/>
<accession>A0A7Y9G5M8</accession>
<dbReference type="Gene3D" id="3.40.33.10">
    <property type="entry name" value="CAP"/>
    <property type="match status" value="1"/>
</dbReference>
<dbReference type="Pfam" id="PF00188">
    <property type="entry name" value="CAP"/>
    <property type="match status" value="1"/>
</dbReference>
<dbReference type="RefSeq" id="WP_338070759.1">
    <property type="nucleotide sequence ID" value="NZ_JACCBT010000001.1"/>
</dbReference>
<reference evidence="3 4" key="1">
    <citation type="submission" date="2020-07" db="EMBL/GenBank/DDBJ databases">
        <title>Sequencing the genomes of 1000 actinobacteria strains.</title>
        <authorList>
            <person name="Klenk H.-P."/>
        </authorList>
    </citation>
    <scope>NUCLEOTIDE SEQUENCE [LARGE SCALE GENOMIC DNA]</scope>
    <source>
        <strain evidence="3 4">DSM 43461</strain>
    </source>
</reference>
<evidence type="ECO:0000313" key="4">
    <source>
        <dbReference type="Proteomes" id="UP000591272"/>
    </source>
</evidence>
<dbReference type="InterPro" id="IPR035940">
    <property type="entry name" value="CAP_sf"/>
</dbReference>
<comment type="caution">
    <text evidence="3">The sequence shown here is derived from an EMBL/GenBank/DDBJ whole genome shotgun (WGS) entry which is preliminary data.</text>
</comment>
<evidence type="ECO:0000259" key="2">
    <source>
        <dbReference type="Pfam" id="PF00188"/>
    </source>
</evidence>
<dbReference type="SUPFAM" id="SSF55797">
    <property type="entry name" value="PR-1-like"/>
    <property type="match status" value="1"/>
</dbReference>
<feature type="region of interest" description="Disordered" evidence="1">
    <location>
        <begin position="54"/>
        <end position="135"/>
    </location>
</feature>
<protein>
    <submittedName>
        <fullName evidence="3">Uncharacterized protein YkwD</fullName>
    </submittedName>
</protein>
<gene>
    <name evidence="3" type="ORF">BJ999_000648</name>
</gene>
<dbReference type="Proteomes" id="UP000591272">
    <property type="component" value="Unassembled WGS sequence"/>
</dbReference>
<feature type="compositionally biased region" description="Basic residues" evidence="1">
    <location>
        <begin position="90"/>
        <end position="115"/>
    </location>
</feature>
<evidence type="ECO:0000313" key="3">
    <source>
        <dbReference type="EMBL" id="NYE10352.1"/>
    </source>
</evidence>
<dbReference type="InterPro" id="IPR014044">
    <property type="entry name" value="CAP_dom"/>
</dbReference>
<dbReference type="EMBL" id="JACCBT010000001">
    <property type="protein sequence ID" value="NYE10352.1"/>
    <property type="molecule type" value="Genomic_DNA"/>
</dbReference>
<dbReference type="AlphaFoldDB" id="A0A7Y9G5M8"/>
<dbReference type="PANTHER" id="PTHR31157">
    <property type="entry name" value="SCP DOMAIN-CONTAINING PROTEIN"/>
    <property type="match status" value="1"/>
</dbReference>
<sequence length="258" mass="26919">MSERNSAGSRRSPRTRRGSYGRATRPSGRWWAAVGASAGVLALTAGVAYGVTVSSDAPADSRPVADNAAPAPAPSPAKTNVTAAEPKAAKTAKRSTVVKKPAKHTTKRPPKKKRPTTPSPRSTAPGSGGSGGGTLAQQVVSLTNAERAKNGCGALTVDSRLQAAAQGHSDDMVARDFFDHTDPSGKNPGDRITAAGYRWSTYGENIAYGQRTPAAVMSAWMNSSGHRANILNCRFKNIGVGVTLKSGTPYWTQNFGTR</sequence>
<name>A0A7Y9G5M8_9ACTN</name>
<organism evidence="3 4">
    <name type="scientific">Actinomadura citrea</name>
    <dbReference type="NCBI Taxonomy" id="46158"/>
    <lineage>
        <taxon>Bacteria</taxon>
        <taxon>Bacillati</taxon>
        <taxon>Actinomycetota</taxon>
        <taxon>Actinomycetes</taxon>
        <taxon>Streptosporangiales</taxon>
        <taxon>Thermomonosporaceae</taxon>
        <taxon>Actinomadura</taxon>
    </lineage>
</organism>
<evidence type="ECO:0000256" key="1">
    <source>
        <dbReference type="SAM" id="MobiDB-lite"/>
    </source>
</evidence>
<keyword evidence="4" id="KW-1185">Reference proteome</keyword>
<feature type="region of interest" description="Disordered" evidence="1">
    <location>
        <begin position="1"/>
        <end position="30"/>
    </location>
</feature>
<feature type="domain" description="SCP" evidence="2">
    <location>
        <begin position="141"/>
        <end position="255"/>
    </location>
</feature>
<dbReference type="PANTHER" id="PTHR31157:SF1">
    <property type="entry name" value="SCP DOMAIN-CONTAINING PROTEIN"/>
    <property type="match status" value="1"/>
</dbReference>
<dbReference type="CDD" id="cd05379">
    <property type="entry name" value="CAP_bacterial"/>
    <property type="match status" value="1"/>
</dbReference>